<reference evidence="2" key="3">
    <citation type="submission" date="2021-05" db="UniProtKB">
        <authorList>
            <consortium name="EnsemblPlants"/>
        </authorList>
    </citation>
    <scope>IDENTIFICATION</scope>
    <source>
        <strain evidence="2">cv. B73</strain>
    </source>
</reference>
<keyword evidence="3" id="KW-1185">Reference proteome</keyword>
<organism evidence="2 3">
    <name type="scientific">Zea mays</name>
    <name type="common">Maize</name>
    <dbReference type="NCBI Taxonomy" id="4577"/>
    <lineage>
        <taxon>Eukaryota</taxon>
        <taxon>Viridiplantae</taxon>
        <taxon>Streptophyta</taxon>
        <taxon>Embryophyta</taxon>
        <taxon>Tracheophyta</taxon>
        <taxon>Spermatophyta</taxon>
        <taxon>Magnoliopsida</taxon>
        <taxon>Liliopsida</taxon>
        <taxon>Poales</taxon>
        <taxon>Poaceae</taxon>
        <taxon>PACMAD clade</taxon>
        <taxon>Panicoideae</taxon>
        <taxon>Andropogonodae</taxon>
        <taxon>Andropogoneae</taxon>
        <taxon>Tripsacinae</taxon>
        <taxon>Zea</taxon>
    </lineage>
</organism>
<evidence type="ECO:0000256" key="1">
    <source>
        <dbReference type="SAM" id="Phobius"/>
    </source>
</evidence>
<keyword evidence="1" id="KW-0812">Transmembrane</keyword>
<keyword evidence="1" id="KW-1133">Transmembrane helix</keyword>
<evidence type="ECO:0000313" key="2">
    <source>
        <dbReference type="EnsemblPlants" id="Zm00001eb327090_P001"/>
    </source>
</evidence>
<dbReference type="AlphaFoldDB" id="A0A804QGX8"/>
<dbReference type="Gramene" id="Zm00001eb327090_T001">
    <property type="protein sequence ID" value="Zm00001eb327090_P001"/>
    <property type="gene ID" value="Zm00001eb327090"/>
</dbReference>
<reference evidence="2" key="2">
    <citation type="submission" date="2019-07" db="EMBL/GenBank/DDBJ databases">
        <authorList>
            <person name="Seetharam A."/>
            <person name="Woodhouse M."/>
            <person name="Cannon E."/>
        </authorList>
    </citation>
    <scope>NUCLEOTIDE SEQUENCE [LARGE SCALE GENOMIC DNA]</scope>
    <source>
        <strain evidence="2">cv. B73</strain>
    </source>
</reference>
<dbReference type="Proteomes" id="UP000007305">
    <property type="component" value="Chromosome 7"/>
</dbReference>
<dbReference type="InParanoid" id="A0A804QGX8"/>
<dbReference type="PANTHER" id="PTHR33333">
    <property type="entry name" value="ERYTHROCYTE MEMBRANE PROTEIN 1-LIKE"/>
    <property type="match status" value="1"/>
</dbReference>
<keyword evidence="1" id="KW-0472">Membrane</keyword>
<sequence length="135" mass="13802">MVAPGVAGQVISRAAFLANPQLYFAVLHKDGGLAAVLSALDDLFDSSLSFKIMGAVFSLLAVAVAAAIVSFVVDPAVSSVCPLVTMVAPGVAGQKLPEAETNRAISRAAFLANPQLYFAVLHKDGGLAAVRMFAG</sequence>
<protein>
    <submittedName>
        <fullName evidence="2">Uncharacterized protein</fullName>
    </submittedName>
</protein>
<name>A0A804QGX8_MAIZE</name>
<dbReference type="EnsemblPlants" id="Zm00001eb327090_T001">
    <property type="protein sequence ID" value="Zm00001eb327090_P001"/>
    <property type="gene ID" value="Zm00001eb327090"/>
</dbReference>
<feature type="transmembrane region" description="Helical" evidence="1">
    <location>
        <begin position="52"/>
        <end position="73"/>
    </location>
</feature>
<evidence type="ECO:0000313" key="3">
    <source>
        <dbReference type="Proteomes" id="UP000007305"/>
    </source>
</evidence>
<reference evidence="3" key="1">
    <citation type="submission" date="2015-12" db="EMBL/GenBank/DDBJ databases">
        <title>Update maize B73 reference genome by single molecule sequencing technologies.</title>
        <authorList>
            <consortium name="Maize Genome Sequencing Project"/>
            <person name="Ware D."/>
        </authorList>
    </citation>
    <scope>NUCLEOTIDE SEQUENCE [LARGE SCALE GENOMIC DNA]</scope>
    <source>
        <strain evidence="3">cv. B73</strain>
    </source>
</reference>
<proteinExistence type="predicted"/>
<dbReference type="PANTHER" id="PTHR33333:SF46">
    <property type="entry name" value="LOW QUALITY PROTEIN: GLYCINE-RICH PROTEIN DOT1"/>
    <property type="match status" value="1"/>
</dbReference>
<dbReference type="InterPro" id="IPR039926">
    <property type="entry name" value="Egg_app_1"/>
</dbReference>
<accession>A0A804QGX8</accession>